<feature type="domain" description="2-C-methyl-D-erythritol 2,4-cyclodiphosphate synthase" evidence="14">
    <location>
        <begin position="230"/>
        <end position="384"/>
    </location>
</feature>
<dbReference type="SUPFAM" id="SSF69765">
    <property type="entry name" value="IpsF-like"/>
    <property type="match status" value="1"/>
</dbReference>
<feature type="binding site" evidence="13">
    <location>
        <position position="238"/>
    </location>
    <ligand>
        <name>a divalent metal cation</name>
        <dbReference type="ChEBI" id="CHEBI:60240"/>
    </ligand>
</feature>
<dbReference type="GO" id="GO:0019288">
    <property type="term" value="P:isopentenyl diphosphate biosynthetic process, methylerythritol 4-phosphate pathway"/>
    <property type="evidence" value="ECO:0007669"/>
    <property type="project" value="UniProtKB-UniRule"/>
</dbReference>
<dbReference type="PROSITE" id="PS01350">
    <property type="entry name" value="ISPF"/>
    <property type="match status" value="1"/>
</dbReference>
<feature type="binding site" evidence="13">
    <location>
        <begin position="236"/>
        <end position="238"/>
    </location>
    <ligand>
        <name>4-CDP-2-C-methyl-D-erythritol 2-phosphate</name>
        <dbReference type="ChEBI" id="CHEBI:57919"/>
    </ligand>
</feature>
<dbReference type="HAMAP" id="MF_00107">
    <property type="entry name" value="IspF"/>
    <property type="match status" value="1"/>
</dbReference>
<feature type="site" description="Transition state stabilizer" evidence="13">
    <location>
        <position position="21"/>
    </location>
</feature>
<feature type="site" description="Transition state stabilizer" evidence="13">
    <location>
        <position position="264"/>
    </location>
</feature>
<comment type="similarity">
    <text evidence="6">Belongs to the IspD/TarI cytidylyltransferase family. IspD subfamily.</text>
</comment>
<keyword evidence="11 13" id="KW-0456">Lyase</keyword>
<dbReference type="Pfam" id="PF01128">
    <property type="entry name" value="IspD"/>
    <property type="match status" value="1"/>
</dbReference>
<dbReference type="InterPro" id="IPR003526">
    <property type="entry name" value="MECDP_synthase"/>
</dbReference>
<dbReference type="PROSITE" id="PS01295">
    <property type="entry name" value="ISPD"/>
    <property type="match status" value="1"/>
</dbReference>
<feature type="binding site" evidence="13">
    <location>
        <position position="372"/>
    </location>
    <ligand>
        <name>4-CDP-2-C-methyl-D-erythritol 2-phosphate</name>
        <dbReference type="ChEBI" id="CHEBI:57919"/>
    </ligand>
</feature>
<dbReference type="InterPro" id="IPR026596">
    <property type="entry name" value="IspD/F"/>
</dbReference>
<feature type="binding site" evidence="13">
    <location>
        <position position="236"/>
    </location>
    <ligand>
        <name>a divalent metal cation</name>
        <dbReference type="ChEBI" id="CHEBI:60240"/>
    </ligand>
</feature>
<dbReference type="CDD" id="cd00554">
    <property type="entry name" value="MECDP_synthase"/>
    <property type="match status" value="1"/>
</dbReference>
<evidence type="ECO:0000259" key="14">
    <source>
        <dbReference type="Pfam" id="PF02542"/>
    </source>
</evidence>
<feature type="binding site" evidence="13">
    <location>
        <position position="272"/>
    </location>
    <ligand>
        <name>a divalent metal cation</name>
        <dbReference type="ChEBI" id="CHEBI:60240"/>
    </ligand>
</feature>
<evidence type="ECO:0000313" key="15">
    <source>
        <dbReference type="EMBL" id="PZQ48033.1"/>
    </source>
</evidence>
<dbReference type="InterPro" id="IPR034683">
    <property type="entry name" value="IspD/TarI"/>
</dbReference>
<comment type="caution">
    <text evidence="15">The sequence shown here is derived from an EMBL/GenBank/DDBJ whole genome shotgun (WGS) entry which is preliminary data.</text>
</comment>
<keyword evidence="10 13" id="KW-0414">Isoprene biosynthesis</keyword>
<evidence type="ECO:0000256" key="11">
    <source>
        <dbReference type="ARBA" id="ARBA00023239"/>
    </source>
</evidence>
<dbReference type="InterPro" id="IPR020555">
    <property type="entry name" value="MECDP_synthase_CS"/>
</dbReference>
<organism evidence="15 16">
    <name type="scientific">Micavibrio aeruginosavorus</name>
    <dbReference type="NCBI Taxonomy" id="349221"/>
    <lineage>
        <taxon>Bacteria</taxon>
        <taxon>Pseudomonadati</taxon>
        <taxon>Bdellovibrionota</taxon>
        <taxon>Bdellovibrionia</taxon>
        <taxon>Bdellovibrionales</taxon>
        <taxon>Pseudobdellovibrionaceae</taxon>
        <taxon>Micavibrio</taxon>
    </lineage>
</organism>
<dbReference type="FunFam" id="3.90.550.10:FF:000003">
    <property type="entry name" value="2-C-methyl-D-erythritol 4-phosphate cytidylyltransferase"/>
    <property type="match status" value="1"/>
</dbReference>
<dbReference type="PANTHER" id="PTHR43181:SF1">
    <property type="entry name" value="2-C-METHYL-D-ERYTHRITOL 2,4-CYCLODIPHOSPHATE SYNTHASE, CHLOROPLASTIC"/>
    <property type="match status" value="1"/>
</dbReference>
<evidence type="ECO:0000256" key="8">
    <source>
        <dbReference type="ARBA" id="ARBA00022695"/>
    </source>
</evidence>
<feature type="site" description="Positions MEP for the nucleophilic attack" evidence="13">
    <location>
        <position position="154"/>
    </location>
</feature>
<feature type="region of interest" description="2-C-methyl-D-erythritol 2,4-cyclodiphosphate synthase" evidence="13">
    <location>
        <begin position="230"/>
        <end position="389"/>
    </location>
</feature>
<dbReference type="EMBL" id="QFQB01000008">
    <property type="protein sequence ID" value="PZQ48033.1"/>
    <property type="molecule type" value="Genomic_DNA"/>
</dbReference>
<dbReference type="EC" id="4.6.1.12" evidence="13"/>
<evidence type="ECO:0000256" key="6">
    <source>
        <dbReference type="ARBA" id="ARBA00009789"/>
    </source>
</evidence>
<dbReference type="AlphaFoldDB" id="A0A2W5PZU3"/>
<dbReference type="InterPro" id="IPR036571">
    <property type="entry name" value="MECDP_synthase_sf"/>
</dbReference>
<feature type="binding site" evidence="13">
    <location>
        <position position="369"/>
    </location>
    <ligand>
        <name>4-CDP-2-C-methyl-D-erythritol 2-phosphate</name>
        <dbReference type="ChEBI" id="CHEBI:57919"/>
    </ligand>
</feature>
<comment type="pathway">
    <text evidence="4 13">Isoprenoid biosynthesis; isopentenyl diphosphate biosynthesis via DXP pathway; isopentenyl diphosphate from 1-deoxy-D-xylulose 5-phosphate: step 4/6.</text>
</comment>
<dbReference type="NCBIfam" id="NF006899">
    <property type="entry name" value="PRK09382.1"/>
    <property type="match status" value="1"/>
</dbReference>
<dbReference type="CDD" id="cd02516">
    <property type="entry name" value="CDP-ME_synthetase"/>
    <property type="match status" value="1"/>
</dbReference>
<feature type="binding site" evidence="13">
    <location>
        <begin position="362"/>
        <end position="365"/>
    </location>
    <ligand>
        <name>4-CDP-2-C-methyl-D-erythritol 2-phosphate</name>
        <dbReference type="ChEBI" id="CHEBI:57919"/>
    </ligand>
</feature>
<accession>A0A2W5PZU3</accession>
<dbReference type="InterPro" id="IPR001228">
    <property type="entry name" value="IspD"/>
</dbReference>
<dbReference type="GO" id="GO:0050518">
    <property type="term" value="F:2-C-methyl-D-erythritol 4-phosphate cytidylyltransferase activity"/>
    <property type="evidence" value="ECO:0007669"/>
    <property type="project" value="UniProtKB-UniRule"/>
</dbReference>
<dbReference type="SUPFAM" id="SSF53448">
    <property type="entry name" value="Nucleotide-diphospho-sugar transferases"/>
    <property type="match status" value="1"/>
</dbReference>
<keyword evidence="7 13" id="KW-0808">Transferase</keyword>
<comment type="caution">
    <text evidence="13">Lacks conserved residue(s) required for the propagation of feature annotation.</text>
</comment>
<evidence type="ECO:0000256" key="10">
    <source>
        <dbReference type="ARBA" id="ARBA00023229"/>
    </source>
</evidence>
<dbReference type="Gene3D" id="3.90.550.10">
    <property type="entry name" value="Spore Coat Polysaccharide Biosynthesis Protein SpsA, Chain A"/>
    <property type="match status" value="1"/>
</dbReference>
<comment type="catalytic activity">
    <reaction evidence="2 13">
        <text>2-C-methyl-D-erythritol 4-phosphate + CTP + H(+) = 4-CDP-2-C-methyl-D-erythritol + diphosphate</text>
        <dbReference type="Rhea" id="RHEA:13429"/>
        <dbReference type="ChEBI" id="CHEBI:15378"/>
        <dbReference type="ChEBI" id="CHEBI:33019"/>
        <dbReference type="ChEBI" id="CHEBI:37563"/>
        <dbReference type="ChEBI" id="CHEBI:57823"/>
        <dbReference type="ChEBI" id="CHEBI:58262"/>
        <dbReference type="EC" id="2.7.7.60"/>
    </reaction>
</comment>
<dbReference type="Gene3D" id="3.30.1330.50">
    <property type="entry name" value="2-C-methyl-D-erythritol 2,4-cyclodiphosphate synthase"/>
    <property type="match status" value="1"/>
</dbReference>
<evidence type="ECO:0000313" key="16">
    <source>
        <dbReference type="Proteomes" id="UP000249417"/>
    </source>
</evidence>
<feature type="site" description="Positions MEP for the nucleophilic attack" evidence="13">
    <location>
        <position position="209"/>
    </location>
</feature>
<evidence type="ECO:0000256" key="4">
    <source>
        <dbReference type="ARBA" id="ARBA00004709"/>
    </source>
</evidence>
<dbReference type="NCBIfam" id="TIGR00151">
    <property type="entry name" value="ispF"/>
    <property type="match status" value="1"/>
</dbReference>
<dbReference type="EC" id="2.7.7.60" evidence="13"/>
<dbReference type="InterPro" id="IPR029044">
    <property type="entry name" value="Nucleotide-diphossugar_trans"/>
</dbReference>
<evidence type="ECO:0000256" key="12">
    <source>
        <dbReference type="ARBA" id="ARBA00023268"/>
    </source>
</evidence>
<feature type="binding site" evidence="13">
    <location>
        <begin position="264"/>
        <end position="265"/>
    </location>
    <ligand>
        <name>4-CDP-2-C-methyl-D-erythritol 2-phosphate</name>
        <dbReference type="ChEBI" id="CHEBI:57919"/>
    </ligand>
</feature>
<feature type="site" description="Transition state stabilizer" evidence="13">
    <location>
        <position position="363"/>
    </location>
</feature>
<dbReference type="Pfam" id="PF02542">
    <property type="entry name" value="YgbB"/>
    <property type="match status" value="1"/>
</dbReference>
<feature type="binding site" evidence="13">
    <location>
        <begin position="286"/>
        <end position="288"/>
    </location>
    <ligand>
        <name>4-CDP-2-C-methyl-D-erythritol 2-phosphate</name>
        <dbReference type="ChEBI" id="CHEBI:57919"/>
    </ligand>
</feature>
<protein>
    <recommendedName>
        <fullName evidence="13">Bifunctional enzyme IspD/IspF</fullName>
    </recommendedName>
    <domain>
        <recommendedName>
            <fullName evidence="13">2-C-methyl-D-erythritol 4-phosphate cytidylyltransferase</fullName>
            <ecNumber evidence="13">2.7.7.60</ecNumber>
        </recommendedName>
        <alternativeName>
            <fullName evidence="13">4-diphosphocytidyl-2C-methyl-D-erythritol synthase</fullName>
        </alternativeName>
        <alternativeName>
            <fullName evidence="13">MEP cytidylyltransferase</fullName>
            <shortName evidence="13">MCT</shortName>
        </alternativeName>
    </domain>
    <domain>
        <recommendedName>
            <fullName evidence="13">2-C-methyl-D-erythritol 2,4-cyclodiphosphate synthase</fullName>
            <shortName evidence="13">MECDP-synthase</shortName>
            <shortName evidence="13">MECPP-synthase</shortName>
            <shortName evidence="13">MECPS</shortName>
            <ecNumber evidence="13">4.6.1.12</ecNumber>
        </recommendedName>
    </domain>
</protein>
<dbReference type="GO" id="GO:0046872">
    <property type="term" value="F:metal ion binding"/>
    <property type="evidence" value="ECO:0007669"/>
    <property type="project" value="UniProtKB-KW"/>
</dbReference>
<name>A0A2W5PZU3_9BACT</name>
<comment type="similarity">
    <text evidence="13">In the N-terminal section; belongs to the IspD/TarI cytidylyltransferase family. IspD subfamily.</text>
</comment>
<comment type="cofactor">
    <cofactor evidence="3 13">
        <name>a divalent metal cation</name>
        <dbReference type="ChEBI" id="CHEBI:60240"/>
    </cofactor>
</comment>
<comment type="catalytic activity">
    <reaction evidence="1 13">
        <text>4-CDP-2-C-methyl-D-erythritol 2-phosphate = 2-C-methyl-D-erythritol 2,4-cyclic diphosphate + CMP</text>
        <dbReference type="Rhea" id="RHEA:23864"/>
        <dbReference type="ChEBI" id="CHEBI:57919"/>
        <dbReference type="ChEBI" id="CHEBI:58483"/>
        <dbReference type="ChEBI" id="CHEBI:60377"/>
        <dbReference type="EC" id="4.6.1.12"/>
    </reaction>
</comment>
<evidence type="ECO:0000256" key="3">
    <source>
        <dbReference type="ARBA" id="ARBA00001968"/>
    </source>
</evidence>
<dbReference type="InterPro" id="IPR018294">
    <property type="entry name" value="ISPD_synthase_CS"/>
</dbReference>
<comment type="pathway">
    <text evidence="5 13">Isoprenoid biosynthesis; isopentenyl diphosphate biosynthesis via DXP pathway; isopentenyl diphosphate from 1-deoxy-D-xylulose 5-phosphate: step 2/6.</text>
</comment>
<feature type="site" description="Transition state stabilizer" evidence="13">
    <location>
        <position position="28"/>
    </location>
</feature>
<dbReference type="HAMAP" id="MF_01520">
    <property type="entry name" value="IspDF"/>
    <property type="match status" value="1"/>
</dbReference>
<comment type="function">
    <text evidence="13">Bifunctional enzyme that catalyzes the formation of 4-diphosphocytidyl-2-C-methyl-D-erythritol from CTP and 2-C-methyl-D-erythritol 4-phosphate (MEP) (IspD), and catalyzes the conversion of 4-diphosphocytidyl-2-C-methyl-D-erythritol 2-phosphate (CDP-ME2P) to 2-C-methyl-D-erythritol 2,4-cyclodiphosphate (ME-CPP) with a corresponding release of cytidine 5-monophosphate (CMP) (IspF).</text>
</comment>
<dbReference type="NCBIfam" id="TIGR00453">
    <property type="entry name" value="ispD"/>
    <property type="match status" value="1"/>
</dbReference>
<dbReference type="UniPathway" id="UPA00056">
    <property type="reaction ID" value="UER00093"/>
</dbReference>
<dbReference type="GO" id="GO:0016114">
    <property type="term" value="P:terpenoid biosynthetic process"/>
    <property type="evidence" value="ECO:0007669"/>
    <property type="project" value="InterPro"/>
</dbReference>
<evidence type="ECO:0000256" key="5">
    <source>
        <dbReference type="ARBA" id="ARBA00004787"/>
    </source>
</evidence>
<evidence type="ECO:0000256" key="9">
    <source>
        <dbReference type="ARBA" id="ARBA00022723"/>
    </source>
</evidence>
<reference evidence="15 16" key="1">
    <citation type="submission" date="2017-08" db="EMBL/GenBank/DDBJ databases">
        <title>Infants hospitalized years apart are colonized by the same room-sourced microbial strains.</title>
        <authorList>
            <person name="Brooks B."/>
            <person name="Olm M.R."/>
            <person name="Firek B.A."/>
            <person name="Baker R."/>
            <person name="Thomas B.C."/>
            <person name="Morowitz M.J."/>
            <person name="Banfield J.F."/>
        </authorList>
    </citation>
    <scope>NUCLEOTIDE SEQUENCE [LARGE SCALE GENOMIC DNA]</scope>
    <source>
        <strain evidence="15">S2_005_002_R2_29</strain>
    </source>
</reference>
<evidence type="ECO:0000256" key="2">
    <source>
        <dbReference type="ARBA" id="ARBA00001282"/>
    </source>
</evidence>
<dbReference type="GO" id="GO:0008685">
    <property type="term" value="F:2-C-methyl-D-erythritol 2,4-cyclodiphosphate synthase activity"/>
    <property type="evidence" value="ECO:0007669"/>
    <property type="project" value="UniProtKB-UniRule"/>
</dbReference>
<dbReference type="PANTHER" id="PTHR43181">
    <property type="entry name" value="2-C-METHYL-D-ERYTHRITOL 2,4-CYCLODIPHOSPHATE SYNTHASE, CHLOROPLASTIC"/>
    <property type="match status" value="1"/>
</dbReference>
<evidence type="ECO:0000256" key="7">
    <source>
        <dbReference type="ARBA" id="ARBA00022679"/>
    </source>
</evidence>
<feature type="region of interest" description="2-C-methyl-D-erythritol 4-phosphate cytidylyltransferase" evidence="13">
    <location>
        <begin position="1"/>
        <end position="229"/>
    </location>
</feature>
<evidence type="ECO:0000256" key="13">
    <source>
        <dbReference type="HAMAP-Rule" id="MF_01520"/>
    </source>
</evidence>
<evidence type="ECO:0000256" key="1">
    <source>
        <dbReference type="ARBA" id="ARBA00000200"/>
    </source>
</evidence>
<sequence>MAIKTSPAFHVLIPAAGSGTRTGLSLPKQYRKIGGKMILRHTVEKFIQIQGLKSIRVIIDPEHAAFYAEAMQGLDIAPPVFGAKTRKQSVYNGLSAFSPSEQEDMVLIHDAARLFVSQESIYALLDAMSASLAATLAMPIADTLVDADYNPFDRDKISAVQTPQAFKINLLKKAHDFFRNDDRFTDDAGLIAAIGENVALIPGTRDNFKITTNEDMQMAERLLLPQLETRTGFGYDVHAFDPAPADKIRLGGIDIPYEKKLLGHSDADVVLHALTDALLGTIGEGDIGQLFPPSDMQWKNADSEIFLKEAVRRVRAREGRIIHADITVIAEAPKIGPHREAMQVRIAGMLGIEPSRVGLKATTSEGLGFTGRKEGIVAQAVASVAFPAA</sequence>
<gene>
    <name evidence="13" type="primary">ispDF</name>
    <name evidence="15" type="ORF">DI551_02275</name>
</gene>
<comment type="similarity">
    <text evidence="13">In the C-terminal section; belongs to the IspF family.</text>
</comment>
<proteinExistence type="inferred from homology"/>
<keyword evidence="9 13" id="KW-0479">Metal-binding</keyword>
<keyword evidence="8 13" id="KW-0548">Nucleotidyltransferase</keyword>
<keyword evidence="12 13" id="KW-0511">Multifunctional enzyme</keyword>
<dbReference type="Proteomes" id="UP000249417">
    <property type="component" value="Unassembled WGS sequence"/>
</dbReference>